<keyword evidence="5 7" id="KW-0472">Membrane</keyword>
<dbReference type="GO" id="GO:0016020">
    <property type="term" value="C:membrane"/>
    <property type="evidence" value="ECO:0007669"/>
    <property type="project" value="UniProtKB-SubCell"/>
</dbReference>
<protein>
    <submittedName>
        <fullName evidence="8">DgyrCDS10877</fullName>
    </submittedName>
</protein>
<proteinExistence type="inferred from homology"/>
<evidence type="ECO:0000256" key="1">
    <source>
        <dbReference type="ARBA" id="ARBA00004370"/>
    </source>
</evidence>
<dbReference type="PANTHER" id="PTHR11923">
    <property type="entry name" value="SCAVENGER RECEPTOR CLASS B TYPE-1 SR-B1"/>
    <property type="match status" value="1"/>
</dbReference>
<dbReference type="PANTHER" id="PTHR11923:SF51">
    <property type="entry name" value="LYSOSOME MEMBRANE PROTEIN 2"/>
    <property type="match status" value="1"/>
</dbReference>
<dbReference type="GO" id="GO:0005737">
    <property type="term" value="C:cytoplasm"/>
    <property type="evidence" value="ECO:0007669"/>
    <property type="project" value="TreeGrafter"/>
</dbReference>
<name>A0A7I8W1L2_9ANNE</name>
<dbReference type="PRINTS" id="PR01609">
    <property type="entry name" value="CD36FAMILY"/>
</dbReference>
<evidence type="ECO:0000256" key="4">
    <source>
        <dbReference type="ARBA" id="ARBA00022989"/>
    </source>
</evidence>
<comment type="similarity">
    <text evidence="2">Belongs to the CD36 family.</text>
</comment>
<evidence type="ECO:0000256" key="2">
    <source>
        <dbReference type="ARBA" id="ARBA00010532"/>
    </source>
</evidence>
<evidence type="ECO:0000313" key="8">
    <source>
        <dbReference type="EMBL" id="CAD5122453.1"/>
    </source>
</evidence>
<dbReference type="OrthoDB" id="18585at2759"/>
<evidence type="ECO:0000256" key="6">
    <source>
        <dbReference type="ARBA" id="ARBA00023180"/>
    </source>
</evidence>
<comment type="caution">
    <text evidence="8">The sequence shown here is derived from an EMBL/GenBank/DDBJ whole genome shotgun (WGS) entry which is preliminary data.</text>
</comment>
<comment type="subcellular location">
    <subcellularLocation>
        <location evidence="1">Membrane</location>
    </subcellularLocation>
</comment>
<reference evidence="8 9" key="1">
    <citation type="submission" date="2020-08" db="EMBL/GenBank/DDBJ databases">
        <authorList>
            <person name="Hejnol A."/>
        </authorList>
    </citation>
    <scope>NUCLEOTIDE SEQUENCE [LARGE SCALE GENOMIC DNA]</scope>
</reference>
<keyword evidence="6" id="KW-0325">Glycoprotein</keyword>
<organism evidence="8 9">
    <name type="scientific">Dimorphilus gyrociliatus</name>
    <dbReference type="NCBI Taxonomy" id="2664684"/>
    <lineage>
        <taxon>Eukaryota</taxon>
        <taxon>Metazoa</taxon>
        <taxon>Spiralia</taxon>
        <taxon>Lophotrochozoa</taxon>
        <taxon>Annelida</taxon>
        <taxon>Polychaeta</taxon>
        <taxon>Polychaeta incertae sedis</taxon>
        <taxon>Dinophilidae</taxon>
        <taxon>Dimorphilus</taxon>
    </lineage>
</organism>
<sequence length="533" mass="60585">MDRKGRTCSCPLATAILMTALGFILVAFGLSSLALFPYIIDNQIRDKLPLKNTSSSGKNWEKPPVPVYMEFWYWNCTNPEEFIAGKEKANMTQIGPFVYLEIRDKRNLSFNANGTIFYREDKAYVFQPQLSNEQIDNEVNVINLPLLTVLAKLNGSISSSFLQIGVKTILEDIHINLFERHTIREFFWGYKIPIIDKLAEDIEKLIKKFPILKAFLKKFEEELKTMETFGIFYIGKAINGTDDGVYEIMSGTKNINEIGQYVTYNYNKYLPYWNTRYCNMLNGSDGSLYPPGVTKNSSPCVFTGDLGRSICTTYESETNLKGIKLYRFTAPFHTLGNITINPDNRCFCTPGCLDSGVLNISRVRAGAPLVVSQPHFFQASTKYIYGVNGMTPKSGEHQTFLEIEPNTGVSMNVAKKIQINAYLTKIGQYGILQTENIDTPVIFPLFWLNESAKADDKAINLMKQEAITPMKILGILRWFCIGLGCLFLLISCFIFFSLYIKRQDKYQNLIDDREVLTEEYADSTSIKSNEIET</sequence>
<dbReference type="InterPro" id="IPR002159">
    <property type="entry name" value="CD36_fam"/>
</dbReference>
<dbReference type="EMBL" id="CAJFCJ010000017">
    <property type="protein sequence ID" value="CAD5122453.1"/>
    <property type="molecule type" value="Genomic_DNA"/>
</dbReference>
<keyword evidence="4 7" id="KW-1133">Transmembrane helix</keyword>
<feature type="transmembrane region" description="Helical" evidence="7">
    <location>
        <begin position="475"/>
        <end position="500"/>
    </location>
</feature>
<accession>A0A7I8W1L2</accession>
<evidence type="ECO:0000313" key="9">
    <source>
        <dbReference type="Proteomes" id="UP000549394"/>
    </source>
</evidence>
<dbReference type="Proteomes" id="UP000549394">
    <property type="component" value="Unassembled WGS sequence"/>
</dbReference>
<gene>
    <name evidence="8" type="ORF">DGYR_LOCUS10264</name>
</gene>
<evidence type="ECO:0000256" key="7">
    <source>
        <dbReference type="SAM" id="Phobius"/>
    </source>
</evidence>
<dbReference type="AlphaFoldDB" id="A0A7I8W1L2"/>
<dbReference type="Pfam" id="PF01130">
    <property type="entry name" value="CD36"/>
    <property type="match status" value="1"/>
</dbReference>
<evidence type="ECO:0000256" key="5">
    <source>
        <dbReference type="ARBA" id="ARBA00023136"/>
    </source>
</evidence>
<feature type="transmembrane region" description="Helical" evidence="7">
    <location>
        <begin position="12"/>
        <end position="40"/>
    </location>
</feature>
<keyword evidence="3 7" id="KW-0812">Transmembrane</keyword>
<evidence type="ECO:0000256" key="3">
    <source>
        <dbReference type="ARBA" id="ARBA00022692"/>
    </source>
</evidence>
<dbReference type="GO" id="GO:0005044">
    <property type="term" value="F:scavenger receptor activity"/>
    <property type="evidence" value="ECO:0007669"/>
    <property type="project" value="TreeGrafter"/>
</dbReference>
<keyword evidence="9" id="KW-1185">Reference proteome</keyword>